<protein>
    <submittedName>
        <fullName evidence="5">Nucleolar pre-ribosomal-associated protein 1</fullName>
    </submittedName>
</protein>
<evidence type="ECO:0000259" key="3">
    <source>
        <dbReference type="Pfam" id="PF16201"/>
    </source>
</evidence>
<dbReference type="GO" id="GO:0000463">
    <property type="term" value="P:maturation of LSU-rRNA from tricistronic rRNA transcript (SSU-rRNA, 5.8S rRNA, LSU-rRNA)"/>
    <property type="evidence" value="ECO:0007669"/>
    <property type="project" value="TreeGrafter"/>
</dbReference>
<evidence type="ECO:0000259" key="2">
    <source>
        <dbReference type="Pfam" id="PF11707"/>
    </source>
</evidence>
<accession>A0A9Q8PEH7</accession>
<dbReference type="Proteomes" id="UP000756132">
    <property type="component" value="Chromosome 8"/>
</dbReference>
<feature type="compositionally biased region" description="Basic and acidic residues" evidence="1">
    <location>
        <begin position="1"/>
        <end position="22"/>
    </location>
</feature>
<feature type="region of interest" description="Disordered" evidence="1">
    <location>
        <begin position="1"/>
        <end position="27"/>
    </location>
</feature>
<evidence type="ECO:0000313" key="5">
    <source>
        <dbReference type="EMBL" id="UJO20974.1"/>
    </source>
</evidence>
<evidence type="ECO:0000256" key="1">
    <source>
        <dbReference type="SAM" id="MobiDB-lite"/>
    </source>
</evidence>
<dbReference type="Pfam" id="PF26140">
    <property type="entry name" value="HEAT_URB1"/>
    <property type="match status" value="1"/>
</dbReference>
<evidence type="ECO:0000259" key="4">
    <source>
        <dbReference type="Pfam" id="PF26140"/>
    </source>
</evidence>
<dbReference type="PANTHER" id="PTHR13500:SF0">
    <property type="entry name" value="NUCLEOLAR PRE-RIBOSOMAL-ASSOCIATED PROTEIN 1"/>
    <property type="match status" value="1"/>
</dbReference>
<dbReference type="SUPFAM" id="SSF48371">
    <property type="entry name" value="ARM repeat"/>
    <property type="match status" value="1"/>
</dbReference>
<dbReference type="InterPro" id="IPR059018">
    <property type="entry name" value="HEAT_URB1"/>
</dbReference>
<dbReference type="InterPro" id="IPR039844">
    <property type="entry name" value="URB1"/>
</dbReference>
<dbReference type="Pfam" id="PF16201">
    <property type="entry name" value="NopRA1"/>
    <property type="match status" value="1"/>
</dbReference>
<dbReference type="PANTHER" id="PTHR13500">
    <property type="entry name" value="NUCLEOLAR PRERIBOSOMAL-ASSOCIATED PROTEIN 1"/>
    <property type="match status" value="1"/>
</dbReference>
<keyword evidence="6" id="KW-1185">Reference proteome</keyword>
<dbReference type="RefSeq" id="XP_047765340.1">
    <property type="nucleotide sequence ID" value="XM_047910510.1"/>
</dbReference>
<dbReference type="InterPro" id="IPR016024">
    <property type="entry name" value="ARM-type_fold"/>
</dbReference>
<dbReference type="InterPro" id="IPR021714">
    <property type="entry name" value="URB1_N"/>
</dbReference>
<dbReference type="OMA" id="RYITFKR"/>
<dbReference type="KEGG" id="ffu:CLAFUR5_11362"/>
<dbReference type="InterPro" id="IPR032436">
    <property type="entry name" value="URB1_C"/>
</dbReference>
<dbReference type="EMBL" id="CP090170">
    <property type="protein sequence ID" value="UJO20974.1"/>
    <property type="molecule type" value="Genomic_DNA"/>
</dbReference>
<sequence>MSKRERQQDEDDRPPKRPRPDHQPVQTQEVTFARQLQDFLVFRQDGIQQLRNGIASFKLFLESILYHKEEDNRGRQISILREYLEKQKPADATDLEHPFLSQLWQAWSFANQNNHDSLASSVSAALALLLKTLSGILDLREHGLLLCRTVLQNQHLRLVKRCLDAPKHKDFVISPSLRLLTEVVSFDGGVSARELYKRREQTFDTRTLRRLLSLVKLDFPEDEARRKPAVRTLALRYVLALFKYLHEGGKADVLKDKPLCGALFQHIQDDPAELVTDLLSTIEQNVLRDEAIPRSAKASLLTSRNLERITTIASQAPEEHQAADRAFDWLRSVCTTPKYGILRHSGWYPPGTTTSAVSKSSTSIDLGLDSLEFYDREEAINLRNTTLLSWTSTLHAHNNERERGLLLACFTAAPELVAPYFGEKTMQLDPKLSNTWVGYASLMFEVVALPVPEHLGAGDDWADLPPQTAIVLESLIPRPLTQKILVRCLNQNHDLVAFFATRILILALEKVQVVIKDIGRHPNGGHQNIWNEALERLVQRFAERCPSIKDVIAAFRQLADDDEHIMQREAITRLLGLYYQVLPQQALEEQFDVSVALTAALARSEAHDEVQSETSELRSVELINLLNIARLSTGMKWFNKQGGLAHTPIVTLLRIHARNTRDARVRELLQHILVENDVLNSFSDGGRASPLDALVASFTNFVENSTVWEFLDESLQRAVRKPVKYLDDLIALSPGKQDASVDGRPDTPSLLTAVILEQASFVVAKIDAEGESRIAWAELFLQLLRQTTDESKALDKLTKAVNKTPGWKPPKSKIDLTALLEKVVLGKDAADAEVEQLPADDSHVVPQLSFSTLPSEPTRHPELTRWNQKDLDMAIEDGDISALFLDLCSSESDIRRQALTQLIKLKLQLRSDSTYGNSAQLSLLVGEVAETFEQHYLPSNTALPYIAGTFAVRVLQVQIQPQHFMYPKVNRFLIRGPEWRVGKLPGYWLSTTTLSLPEEDDAYWKEVQWVLDWILDGLRTTADLDILRRGDVFEKVLALWHSPGAIPHKNVRERISELVNRAACLPGGSDVLVTRTGALSWLDIAAQLGETRSGSLRSLVKQTSSQERLSTWAAVEV</sequence>
<dbReference type="Pfam" id="PF11707">
    <property type="entry name" value="Npa1"/>
    <property type="match status" value="1"/>
</dbReference>
<feature type="domain" description="URB1 C-terminal" evidence="3">
    <location>
        <begin position="881"/>
        <end position="1081"/>
    </location>
</feature>
<dbReference type="GeneID" id="71991240"/>
<dbReference type="GO" id="GO:0005730">
    <property type="term" value="C:nucleolus"/>
    <property type="evidence" value="ECO:0007669"/>
    <property type="project" value="TreeGrafter"/>
</dbReference>
<gene>
    <name evidence="5" type="ORF">CLAFUR5_11362</name>
</gene>
<organism evidence="5 6">
    <name type="scientific">Passalora fulva</name>
    <name type="common">Tomato leaf mold</name>
    <name type="synonym">Cladosporium fulvum</name>
    <dbReference type="NCBI Taxonomy" id="5499"/>
    <lineage>
        <taxon>Eukaryota</taxon>
        <taxon>Fungi</taxon>
        <taxon>Dikarya</taxon>
        <taxon>Ascomycota</taxon>
        <taxon>Pezizomycotina</taxon>
        <taxon>Dothideomycetes</taxon>
        <taxon>Dothideomycetidae</taxon>
        <taxon>Mycosphaerellales</taxon>
        <taxon>Mycosphaerellaceae</taxon>
        <taxon>Fulvia</taxon>
    </lineage>
</organism>
<reference evidence="5" key="2">
    <citation type="journal article" date="2022" name="Microb. Genom.">
        <title>A chromosome-scale genome assembly of the tomato pathogen Cladosporium fulvum reveals a compartmentalized genome architecture and the presence of a dispensable chromosome.</title>
        <authorList>
            <person name="Zaccaron A.Z."/>
            <person name="Chen L.H."/>
            <person name="Samaras A."/>
            <person name="Stergiopoulos I."/>
        </authorList>
    </citation>
    <scope>NUCLEOTIDE SEQUENCE</scope>
    <source>
        <strain evidence="5">Race5_Kim</strain>
    </source>
</reference>
<name>A0A9Q8PEH7_PASFU</name>
<dbReference type="OrthoDB" id="72892at2759"/>
<feature type="domain" description="URB1 central HEAT repeat" evidence="4">
    <location>
        <begin position="632"/>
        <end position="804"/>
    </location>
</feature>
<proteinExistence type="predicted"/>
<evidence type="ECO:0000313" key="6">
    <source>
        <dbReference type="Proteomes" id="UP000756132"/>
    </source>
</evidence>
<dbReference type="AlphaFoldDB" id="A0A9Q8PEH7"/>
<dbReference type="GO" id="GO:0000466">
    <property type="term" value="P:maturation of 5.8S rRNA from tricistronic rRNA transcript (SSU-rRNA, 5.8S rRNA, LSU-rRNA)"/>
    <property type="evidence" value="ECO:0007669"/>
    <property type="project" value="TreeGrafter"/>
</dbReference>
<reference evidence="5" key="1">
    <citation type="submission" date="2021-12" db="EMBL/GenBank/DDBJ databases">
        <authorList>
            <person name="Zaccaron A."/>
            <person name="Stergiopoulos I."/>
        </authorList>
    </citation>
    <scope>NUCLEOTIDE SEQUENCE</scope>
    <source>
        <strain evidence="5">Race5_Kim</strain>
    </source>
</reference>
<feature type="domain" description="URB1 N-terminal" evidence="2">
    <location>
        <begin position="100"/>
        <end position="439"/>
    </location>
</feature>